<comment type="subcellular location">
    <subcellularLocation>
        <location evidence="1">Membrane</location>
        <topology evidence="1">Multi-pass membrane protein</topology>
    </subcellularLocation>
</comment>
<reference evidence="3" key="3">
    <citation type="submission" date="2025-09" db="UniProtKB">
        <authorList>
            <consortium name="Ensembl"/>
        </authorList>
    </citation>
    <scope>IDENTIFICATION</scope>
    <source>
        <strain evidence="3">2N</strain>
    </source>
</reference>
<dbReference type="Ensembl" id="ENSCPOT00000046425.1">
    <property type="protein sequence ID" value="ENSCPOP00000031715.1"/>
    <property type="gene ID" value="ENSCPOG00000021614.2"/>
</dbReference>
<proteinExistence type="predicted"/>
<evidence type="ECO:0000256" key="2">
    <source>
        <dbReference type="SAM" id="Phobius"/>
    </source>
</evidence>
<keyword evidence="2" id="KW-0812">Transmembrane</keyword>
<dbReference type="VEuPathDB" id="HostDB:ENSCPOG00000021614"/>
<sequence>GGCYSEPHVEDMKFFFTLLPLFTFQILHRMCVMQIPSGYYLQTMHSNLNLDGFLLPIAVMNAVSNLPLLILVPFMEYFSACLFSWKKDGPFLSTCIKTVTSMGRERSRQC</sequence>
<protein>
    <submittedName>
        <fullName evidence="3">Solute carrier family 15 member 5</fullName>
    </submittedName>
</protein>
<evidence type="ECO:0000313" key="4">
    <source>
        <dbReference type="Proteomes" id="UP000005447"/>
    </source>
</evidence>
<dbReference type="EMBL" id="AAKN02030972">
    <property type="status" value="NOT_ANNOTATED_CDS"/>
    <property type="molecule type" value="Genomic_DNA"/>
</dbReference>
<evidence type="ECO:0000256" key="1">
    <source>
        <dbReference type="ARBA" id="ARBA00004141"/>
    </source>
</evidence>
<organism evidence="3 4">
    <name type="scientific">Cavia porcellus</name>
    <name type="common">Guinea pig</name>
    <dbReference type="NCBI Taxonomy" id="10141"/>
    <lineage>
        <taxon>Eukaryota</taxon>
        <taxon>Metazoa</taxon>
        <taxon>Chordata</taxon>
        <taxon>Craniata</taxon>
        <taxon>Vertebrata</taxon>
        <taxon>Euteleostomi</taxon>
        <taxon>Mammalia</taxon>
        <taxon>Eutheria</taxon>
        <taxon>Euarchontoglires</taxon>
        <taxon>Glires</taxon>
        <taxon>Rodentia</taxon>
        <taxon>Hystricomorpha</taxon>
        <taxon>Caviidae</taxon>
        <taxon>Cavia</taxon>
    </lineage>
</organism>
<reference evidence="3" key="2">
    <citation type="submission" date="2025-08" db="UniProtKB">
        <authorList>
            <consortium name="Ensembl"/>
        </authorList>
    </citation>
    <scope>IDENTIFICATION</scope>
    <source>
        <strain evidence="3">2N</strain>
    </source>
</reference>
<dbReference type="GeneTree" id="ENSGT00940000158916"/>
<gene>
    <name evidence="3" type="primary">SLC15A5</name>
</gene>
<keyword evidence="2" id="KW-0472">Membrane</keyword>
<accession>A0A286Y2F8</accession>
<feature type="transmembrane region" description="Helical" evidence="2">
    <location>
        <begin position="14"/>
        <end position="32"/>
    </location>
</feature>
<dbReference type="InterPro" id="IPR036259">
    <property type="entry name" value="MFS_trans_sf"/>
</dbReference>
<dbReference type="EMBL" id="AAKN02030970">
    <property type="status" value="NOT_ANNOTATED_CDS"/>
    <property type="molecule type" value="Genomic_DNA"/>
</dbReference>
<keyword evidence="2" id="KW-1133">Transmembrane helix</keyword>
<dbReference type="Proteomes" id="UP000005447">
    <property type="component" value="Unassembled WGS sequence"/>
</dbReference>
<dbReference type="Gene3D" id="1.20.1250.20">
    <property type="entry name" value="MFS general substrate transporter like domains"/>
    <property type="match status" value="1"/>
</dbReference>
<keyword evidence="4" id="KW-1185">Reference proteome</keyword>
<feature type="transmembrane region" description="Helical" evidence="2">
    <location>
        <begin position="53"/>
        <end position="75"/>
    </location>
</feature>
<dbReference type="EMBL" id="AAKN02030971">
    <property type="status" value="NOT_ANNOTATED_CDS"/>
    <property type="molecule type" value="Genomic_DNA"/>
</dbReference>
<name>A0A286Y2F8_CAVPO</name>
<dbReference type="AlphaFoldDB" id="A0A286Y2F8"/>
<reference evidence="4" key="1">
    <citation type="journal article" date="2011" name="Nature">
        <title>A high-resolution map of human evolutionary constraint using 29 mammals.</title>
        <authorList>
            <person name="Lindblad-Toh K."/>
            <person name="Garber M."/>
            <person name="Zuk O."/>
            <person name="Lin M.F."/>
            <person name="Parker B.J."/>
            <person name="Washietl S."/>
            <person name="Kheradpour P."/>
            <person name="Ernst J."/>
            <person name="Jordan G."/>
            <person name="Mauceli E."/>
            <person name="Ward L.D."/>
            <person name="Lowe C.B."/>
            <person name="Holloway A.K."/>
            <person name="Clamp M."/>
            <person name="Gnerre S."/>
            <person name="Alfoldi J."/>
            <person name="Beal K."/>
            <person name="Chang J."/>
            <person name="Clawson H."/>
            <person name="Cuff J."/>
            <person name="Di Palma F."/>
            <person name="Fitzgerald S."/>
            <person name="Flicek P."/>
            <person name="Guttman M."/>
            <person name="Hubisz M.J."/>
            <person name="Jaffe D.B."/>
            <person name="Jungreis I."/>
            <person name="Kent W.J."/>
            <person name="Kostka D."/>
            <person name="Lara M."/>
            <person name="Martins A.L."/>
            <person name="Massingham T."/>
            <person name="Moltke I."/>
            <person name="Raney B.J."/>
            <person name="Rasmussen M.D."/>
            <person name="Robinson J."/>
            <person name="Stark A."/>
            <person name="Vilella A.J."/>
            <person name="Wen J."/>
            <person name="Xie X."/>
            <person name="Zody M.C."/>
            <person name="Baldwin J."/>
            <person name="Bloom T."/>
            <person name="Chin C.W."/>
            <person name="Heiman D."/>
            <person name="Nicol R."/>
            <person name="Nusbaum C."/>
            <person name="Young S."/>
            <person name="Wilkinson J."/>
            <person name="Worley K.C."/>
            <person name="Kovar C.L."/>
            <person name="Muzny D.M."/>
            <person name="Gibbs R.A."/>
            <person name="Cree A."/>
            <person name="Dihn H.H."/>
            <person name="Fowler G."/>
            <person name="Jhangiani S."/>
            <person name="Joshi V."/>
            <person name="Lee S."/>
            <person name="Lewis L.R."/>
            <person name="Nazareth L.V."/>
            <person name="Okwuonu G."/>
            <person name="Santibanez J."/>
            <person name="Warren W.C."/>
            <person name="Mardis E.R."/>
            <person name="Weinstock G.M."/>
            <person name="Wilson R.K."/>
            <person name="Delehaunty K."/>
            <person name="Dooling D."/>
            <person name="Fronik C."/>
            <person name="Fulton L."/>
            <person name="Fulton B."/>
            <person name="Graves T."/>
            <person name="Minx P."/>
            <person name="Sodergren E."/>
            <person name="Birney E."/>
            <person name="Margulies E.H."/>
            <person name="Herrero J."/>
            <person name="Green E.D."/>
            <person name="Haussler D."/>
            <person name="Siepel A."/>
            <person name="Goldman N."/>
            <person name="Pollard K.S."/>
            <person name="Pedersen J.S."/>
            <person name="Lander E.S."/>
            <person name="Kellis M."/>
        </authorList>
    </citation>
    <scope>NUCLEOTIDE SEQUENCE [LARGE SCALE GENOMIC DNA]</scope>
    <source>
        <strain evidence="4">2N</strain>
    </source>
</reference>
<dbReference type="GO" id="GO:0016020">
    <property type="term" value="C:membrane"/>
    <property type="evidence" value="ECO:0007669"/>
    <property type="project" value="UniProtKB-SubCell"/>
</dbReference>
<evidence type="ECO:0000313" key="3">
    <source>
        <dbReference type="Ensembl" id="ENSCPOP00000031715.1"/>
    </source>
</evidence>